<evidence type="ECO:0000313" key="1">
    <source>
        <dbReference type="EMBL" id="KAK2840050.1"/>
    </source>
</evidence>
<reference evidence="1" key="1">
    <citation type="submission" date="2023-07" db="EMBL/GenBank/DDBJ databases">
        <title>Chromosome-level Genome Assembly of Striped Snakehead (Channa striata).</title>
        <authorList>
            <person name="Liu H."/>
        </authorList>
    </citation>
    <scope>NUCLEOTIDE SEQUENCE</scope>
    <source>
        <strain evidence="1">Gz</strain>
        <tissue evidence="1">Muscle</tissue>
    </source>
</reference>
<name>A0AA88MNH0_CHASR</name>
<dbReference type="AlphaFoldDB" id="A0AA88MNH0"/>
<gene>
    <name evidence="1" type="ORF">Q5P01_013790</name>
</gene>
<comment type="caution">
    <text evidence="1">The sequence shown here is derived from an EMBL/GenBank/DDBJ whole genome shotgun (WGS) entry which is preliminary data.</text>
</comment>
<evidence type="ECO:0000313" key="2">
    <source>
        <dbReference type="Proteomes" id="UP001187415"/>
    </source>
</evidence>
<proteinExistence type="predicted"/>
<keyword evidence="2" id="KW-1185">Reference proteome</keyword>
<sequence>MQRLVDLQLLPWRRVRASAAGAGAGAVDVIGTCALPCALSHTIPTHTREKALMSWTGRETADKGNPHLDLQAFRTVSFLHL</sequence>
<dbReference type="Proteomes" id="UP001187415">
    <property type="component" value="Unassembled WGS sequence"/>
</dbReference>
<dbReference type="EMBL" id="JAUPFM010000010">
    <property type="protein sequence ID" value="KAK2840050.1"/>
    <property type="molecule type" value="Genomic_DNA"/>
</dbReference>
<protein>
    <submittedName>
        <fullName evidence="1">Uncharacterized protein</fullName>
    </submittedName>
</protein>
<accession>A0AA88MNH0</accession>
<organism evidence="1 2">
    <name type="scientific">Channa striata</name>
    <name type="common">Snakehead murrel</name>
    <name type="synonym">Ophicephalus striatus</name>
    <dbReference type="NCBI Taxonomy" id="64152"/>
    <lineage>
        <taxon>Eukaryota</taxon>
        <taxon>Metazoa</taxon>
        <taxon>Chordata</taxon>
        <taxon>Craniata</taxon>
        <taxon>Vertebrata</taxon>
        <taxon>Euteleostomi</taxon>
        <taxon>Actinopterygii</taxon>
        <taxon>Neopterygii</taxon>
        <taxon>Teleostei</taxon>
        <taxon>Neoteleostei</taxon>
        <taxon>Acanthomorphata</taxon>
        <taxon>Anabantaria</taxon>
        <taxon>Anabantiformes</taxon>
        <taxon>Channoidei</taxon>
        <taxon>Channidae</taxon>
        <taxon>Channa</taxon>
    </lineage>
</organism>